<comment type="caution">
    <text evidence="2">The sequence shown here is derived from an EMBL/GenBank/DDBJ whole genome shotgun (WGS) entry which is preliminary data.</text>
</comment>
<evidence type="ECO:0000256" key="1">
    <source>
        <dbReference type="SAM" id="MobiDB-lite"/>
    </source>
</evidence>
<keyword evidence="3" id="KW-1185">Reference proteome</keyword>
<feature type="region of interest" description="Disordered" evidence="1">
    <location>
        <begin position="180"/>
        <end position="202"/>
    </location>
</feature>
<name>A0ABQ9WQP0_9EUKA</name>
<evidence type="ECO:0000313" key="2">
    <source>
        <dbReference type="EMBL" id="KAK2941807.1"/>
    </source>
</evidence>
<dbReference type="Proteomes" id="UP001281761">
    <property type="component" value="Unassembled WGS sequence"/>
</dbReference>
<organism evidence="2 3">
    <name type="scientific">Blattamonas nauphoetae</name>
    <dbReference type="NCBI Taxonomy" id="2049346"/>
    <lineage>
        <taxon>Eukaryota</taxon>
        <taxon>Metamonada</taxon>
        <taxon>Preaxostyla</taxon>
        <taxon>Oxymonadida</taxon>
        <taxon>Blattamonas</taxon>
    </lineage>
</organism>
<gene>
    <name evidence="2" type="ORF">BLNAU_23290</name>
</gene>
<dbReference type="EMBL" id="JARBJD010000461">
    <property type="protein sequence ID" value="KAK2941807.1"/>
    <property type="molecule type" value="Genomic_DNA"/>
</dbReference>
<evidence type="ECO:0000313" key="3">
    <source>
        <dbReference type="Proteomes" id="UP001281761"/>
    </source>
</evidence>
<reference evidence="2 3" key="1">
    <citation type="journal article" date="2022" name="bioRxiv">
        <title>Genomics of Preaxostyla Flagellates Illuminates Evolutionary Transitions and the Path Towards Mitochondrial Loss.</title>
        <authorList>
            <person name="Novak L.V.F."/>
            <person name="Treitli S.C."/>
            <person name="Pyrih J."/>
            <person name="Halakuc P."/>
            <person name="Pipaliya S.V."/>
            <person name="Vacek V."/>
            <person name="Brzon O."/>
            <person name="Soukal P."/>
            <person name="Eme L."/>
            <person name="Dacks J.B."/>
            <person name="Karnkowska A."/>
            <person name="Elias M."/>
            <person name="Hampl V."/>
        </authorList>
    </citation>
    <scope>NUCLEOTIDE SEQUENCE [LARGE SCALE GENOMIC DNA]</scope>
    <source>
        <strain evidence="2">NAU3</strain>
        <tissue evidence="2">Gut</tissue>
    </source>
</reference>
<protein>
    <submittedName>
        <fullName evidence="2">Uncharacterized protein</fullName>
    </submittedName>
</protein>
<sequence>MSGASLIPSLDTILSQGKDNPVRIPNQSSSAVRGEEDIFPDLLVNLQDGTTKWIEQHITHNIATCLVSIVGGRHTEEVRRKSFRDVRLNGEGRDMWDEDEATEGETSIAGVGGRIQVGEEEAACVGSEEKRGGQKKEEGDGRTSLAVNIIPPLILGHLTSSDAQFWTEIKLKWSGGIAARKKEKENVRRSQTVGRDRRTTEG</sequence>
<proteinExistence type="predicted"/>
<accession>A0ABQ9WQP0</accession>